<evidence type="ECO:0000313" key="3">
    <source>
        <dbReference type="Proteomes" id="UP000671852"/>
    </source>
</evidence>
<reference evidence="2" key="2">
    <citation type="submission" date="2021-04" db="EMBL/GenBank/DDBJ databases">
        <title>Isolation and characterization of a novel species of the genus Sulfurimonas.</title>
        <authorList>
            <person name="Fukui M."/>
        </authorList>
    </citation>
    <scope>NUCLEOTIDE SEQUENCE</scope>
    <source>
        <strain evidence="2">H1576</strain>
    </source>
</reference>
<keyword evidence="1" id="KW-0812">Transmembrane</keyword>
<organism evidence="2 3">
    <name type="scientific">Sulfurimonas aquatica</name>
    <dbReference type="NCBI Taxonomy" id="2672570"/>
    <lineage>
        <taxon>Bacteria</taxon>
        <taxon>Pseudomonadati</taxon>
        <taxon>Campylobacterota</taxon>
        <taxon>Epsilonproteobacteria</taxon>
        <taxon>Campylobacterales</taxon>
        <taxon>Sulfurimonadaceae</taxon>
        <taxon>Sulfurimonas</taxon>
    </lineage>
</organism>
<gene>
    <name evidence="2" type="ORF">GJV85_00760</name>
</gene>
<evidence type="ECO:0000313" key="2">
    <source>
        <dbReference type="EMBL" id="QSZ40708.1"/>
    </source>
</evidence>
<proteinExistence type="predicted"/>
<dbReference type="Pfam" id="PF07963">
    <property type="entry name" value="N_methyl"/>
    <property type="match status" value="1"/>
</dbReference>
<dbReference type="AlphaFoldDB" id="A0A975AY64"/>
<keyword evidence="3" id="KW-1185">Reference proteome</keyword>
<dbReference type="Proteomes" id="UP000671852">
    <property type="component" value="Chromosome"/>
</dbReference>
<accession>A0A975AY64</accession>
<dbReference type="InterPro" id="IPR012902">
    <property type="entry name" value="N_methyl_site"/>
</dbReference>
<keyword evidence="1" id="KW-1133">Transmembrane helix</keyword>
<dbReference type="NCBIfam" id="TIGR02532">
    <property type="entry name" value="IV_pilin_GFxxxE"/>
    <property type="match status" value="1"/>
</dbReference>
<keyword evidence="1" id="KW-0472">Membrane</keyword>
<sequence>MHNASKASRNRNAFTLMEVMVSVMIVSVVIASLLQMRGNSNQKFFRIKEMVNSTQYNSFLLYHGDKYGYEKSNIDMKTLVDNFDVESDLRRKLSSMKVKLDYEELNTIDTSEFDDSEQNASTGVVFEIGRTLLKTEEFTTSIMRVRMQ</sequence>
<reference evidence="2" key="1">
    <citation type="submission" date="2019-11" db="EMBL/GenBank/DDBJ databases">
        <authorList>
            <person name="Kojima H."/>
        </authorList>
    </citation>
    <scope>NUCLEOTIDE SEQUENCE</scope>
    <source>
        <strain evidence="2">H1576</strain>
    </source>
</reference>
<name>A0A975AY64_9BACT</name>
<feature type="transmembrane region" description="Helical" evidence="1">
    <location>
        <begin position="12"/>
        <end position="34"/>
    </location>
</feature>
<dbReference type="KEGG" id="saqt:GJV85_00760"/>
<dbReference type="RefSeq" id="WP_207561986.1">
    <property type="nucleotide sequence ID" value="NZ_CP046072.1"/>
</dbReference>
<dbReference type="EMBL" id="CP046072">
    <property type="protein sequence ID" value="QSZ40708.1"/>
    <property type="molecule type" value="Genomic_DNA"/>
</dbReference>
<protein>
    <submittedName>
        <fullName evidence="2">Prepilin-type N-terminal cleavage/methylation domain-containing protein</fullName>
    </submittedName>
</protein>
<evidence type="ECO:0000256" key="1">
    <source>
        <dbReference type="SAM" id="Phobius"/>
    </source>
</evidence>